<organism evidence="6">
    <name type="scientific">Triticum aestivum</name>
    <name type="common">Wheat</name>
    <dbReference type="NCBI Taxonomy" id="4565"/>
    <lineage>
        <taxon>Eukaryota</taxon>
        <taxon>Viridiplantae</taxon>
        <taxon>Streptophyta</taxon>
        <taxon>Embryophyta</taxon>
        <taxon>Tracheophyta</taxon>
        <taxon>Spermatophyta</taxon>
        <taxon>Magnoliopsida</taxon>
        <taxon>Liliopsida</taxon>
        <taxon>Poales</taxon>
        <taxon>Poaceae</taxon>
        <taxon>BOP clade</taxon>
        <taxon>Pooideae</taxon>
        <taxon>Triticodae</taxon>
        <taxon>Triticeae</taxon>
        <taxon>Triticinae</taxon>
        <taxon>Triticum</taxon>
    </lineage>
</organism>
<dbReference type="InterPro" id="IPR027417">
    <property type="entry name" value="P-loop_NTPase"/>
</dbReference>
<gene>
    <name evidence="6" type="primary">LOC123113508</name>
</gene>
<dbReference type="PANTHER" id="PTHR23155">
    <property type="entry name" value="DISEASE RESISTANCE PROTEIN RP"/>
    <property type="match status" value="1"/>
</dbReference>
<evidence type="ECO:0000259" key="5">
    <source>
        <dbReference type="Pfam" id="PF23598"/>
    </source>
</evidence>
<dbReference type="GO" id="GO:0006952">
    <property type="term" value="P:defense response"/>
    <property type="evidence" value="ECO:0007669"/>
    <property type="project" value="UniProtKB-KW"/>
</dbReference>
<dbReference type="Pfam" id="PF00931">
    <property type="entry name" value="NB-ARC"/>
    <property type="match status" value="1"/>
</dbReference>
<dbReference type="AlphaFoldDB" id="A0A3B6LU31"/>
<dbReference type="InterPro" id="IPR036388">
    <property type="entry name" value="WH-like_DNA-bd_sf"/>
</dbReference>
<dbReference type="GO" id="GO:0051707">
    <property type="term" value="P:response to other organism"/>
    <property type="evidence" value="ECO:0007669"/>
    <property type="project" value="UniProtKB-ARBA"/>
</dbReference>
<accession>A0A3B6LU31</accession>
<sequence>MVSPVAPIVGNILTLITLLQHMSHQNHSLQGKIVGKFGSLRVEVESAECNMANYKDDDESMLEMQELLLDIQDYLCDLHIPEKLDALFLVATGTDSRAENIGRIDSFLASIDNVNKRRDERAKEAASKPTILTSMASRSKAAPTLYVPEKDLEGFTNSKKEFMDLISLAKVGQLRLISIVGCNGLGKTALARAVYDDVGLPSPATPKNLGESDNQPPEPLEEKTTKEIFDCRAWVVASTFNDMEALLNEVLKEFCPNAAGANTSKALNDYLADKRYMVVIDDLQSDRVRWKDIKHVFPENNKGSRVIVTTSVHSIARDYSSGCYYVYPMQCLSEANSESLFWKKVLAPNTRGPTVPEVERSKIILAKCDGLPLALVSACNYPCRAHKDQSLCEDRYRGMCHELDNIVASNEIDFDDMKRMFVQCYNNLTDYDHKNCLLYLSIYPRGHEINSKSAVRKLKGEELVAGDALKCWKRLIDNSLIEPAPIRNNCSVAKRCKVQGMMREFTINKSISRNLVTLVEGDEVRRIQPHRTVRRLSVRSSSSNEGGSNLIPHEIETKMSTVRSLTVFTSNHPGETYVNDINFRSCKMMRVLDLEGCKGLSSTVVDVICELLFLNYLSLRKTDVNELPTKMKKLERLETLDIRQTRVAILPVEVIMMKDLARLFGEFQLPALADAEKEALTNFLKQYSKLHTLAGIVINNTQGFEIIQHAKNLKKVRICGNKDDSFAASAPTGSKLTSFLSKKKNKNTDVAATSAPISPPSVRRDKTPFWSGIFSKAAKPTSKACYINNKLVEQTPPSTRPNGEWVAGAATQRESKRAKISPGVLASLVFSLQKRSTALHSISIDSAGISNFFLASNSKPRIAKSIKLRGPLTSLTPGTLKDLRNLRKLHLIETGLSSQILVEALQSLECLEYLKLGEEDRSGAWNGDFSVQSGGFSALRDLCFEGAKQYPRLKIAQGAMHVLTSLQLLCEKSPPLMGVDGIEHLTCLDEVILHYSADDATVQAWKEAASEHTNKPCVKKQPNADEPINNTT</sequence>
<evidence type="ECO:0000313" key="7">
    <source>
        <dbReference type="Proteomes" id="UP000019116"/>
    </source>
</evidence>
<name>A0A3B6LU31_WHEAT</name>
<dbReference type="Gene3D" id="3.40.50.300">
    <property type="entry name" value="P-loop containing nucleotide triphosphate hydrolases"/>
    <property type="match status" value="1"/>
</dbReference>
<dbReference type="Pfam" id="PF23598">
    <property type="entry name" value="LRR_14"/>
    <property type="match status" value="1"/>
</dbReference>
<keyword evidence="2" id="KW-0611">Plant defense</keyword>
<dbReference type="Gramene" id="TraesCS5B02G417700.1">
    <property type="protein sequence ID" value="TraesCS5B02G417700.1"/>
    <property type="gene ID" value="TraesCS5B02G417700"/>
</dbReference>
<evidence type="ECO:0000256" key="3">
    <source>
        <dbReference type="SAM" id="MobiDB-lite"/>
    </source>
</evidence>
<dbReference type="Gene3D" id="3.80.10.10">
    <property type="entry name" value="Ribonuclease Inhibitor"/>
    <property type="match status" value="2"/>
</dbReference>
<dbReference type="SUPFAM" id="SSF52540">
    <property type="entry name" value="P-loop containing nucleoside triphosphate hydrolases"/>
    <property type="match status" value="1"/>
</dbReference>
<dbReference type="PRINTS" id="PR00364">
    <property type="entry name" value="DISEASERSIST"/>
</dbReference>
<dbReference type="SUPFAM" id="SSF52058">
    <property type="entry name" value="L domain-like"/>
    <property type="match status" value="1"/>
</dbReference>
<feature type="domain" description="NB-ARC" evidence="4">
    <location>
        <begin position="223"/>
        <end position="347"/>
    </location>
</feature>
<reference evidence="6" key="2">
    <citation type="submission" date="2018-10" db="UniProtKB">
        <authorList>
            <consortium name="EnsemblPlants"/>
        </authorList>
    </citation>
    <scope>IDENTIFICATION</scope>
</reference>
<dbReference type="PANTHER" id="PTHR23155:SF1227">
    <property type="entry name" value="OS11G0462500 PROTEIN"/>
    <property type="match status" value="1"/>
</dbReference>
<dbReference type="Gene3D" id="1.10.10.10">
    <property type="entry name" value="Winged helix-like DNA-binding domain superfamily/Winged helix DNA-binding domain"/>
    <property type="match status" value="1"/>
</dbReference>
<dbReference type="Gramene" id="TraesCS5B03G1029100.1">
    <property type="protein sequence ID" value="TraesCS5B03G1029100.1.CDS"/>
    <property type="gene ID" value="TraesCS5B03G1029100"/>
</dbReference>
<dbReference type="KEGG" id="taes:123113508"/>
<dbReference type="InterPro" id="IPR055414">
    <property type="entry name" value="LRR_R13L4/SHOC2-like"/>
</dbReference>
<dbReference type="OMA" id="WCNEDAR"/>
<evidence type="ECO:0000313" key="6">
    <source>
        <dbReference type="EnsemblPlants" id="TraesCS5B02G417700.1"/>
    </source>
</evidence>
<dbReference type="InterPro" id="IPR032675">
    <property type="entry name" value="LRR_dom_sf"/>
</dbReference>
<reference evidence="6" key="1">
    <citation type="submission" date="2018-08" db="EMBL/GenBank/DDBJ databases">
        <authorList>
            <person name="Rossello M."/>
        </authorList>
    </citation>
    <scope>NUCLEOTIDE SEQUENCE [LARGE SCALE GENOMIC DNA]</scope>
    <source>
        <strain evidence="6">cv. Chinese Spring</strain>
    </source>
</reference>
<proteinExistence type="predicted"/>
<dbReference type="Proteomes" id="UP000019116">
    <property type="component" value="Chromosome 5B"/>
</dbReference>
<evidence type="ECO:0000256" key="2">
    <source>
        <dbReference type="ARBA" id="ARBA00022821"/>
    </source>
</evidence>
<dbReference type="InterPro" id="IPR002182">
    <property type="entry name" value="NB-ARC"/>
</dbReference>
<dbReference type="Gramene" id="TraesSTA5B03G02961270.1">
    <property type="protein sequence ID" value="TraesSTA5B03G02961270.1"/>
    <property type="gene ID" value="TraesSTA5B03G02961270"/>
</dbReference>
<feature type="region of interest" description="Disordered" evidence="3">
    <location>
        <begin position="203"/>
        <end position="223"/>
    </location>
</feature>
<dbReference type="GeneID" id="123113508"/>
<dbReference type="OrthoDB" id="644035at2759"/>
<dbReference type="RefSeq" id="XP_044390702.1">
    <property type="nucleotide sequence ID" value="XM_044534767.1"/>
</dbReference>
<dbReference type="InterPro" id="IPR044974">
    <property type="entry name" value="Disease_R_plants"/>
</dbReference>
<feature type="domain" description="Disease resistance R13L4/SHOC-2-like LRR" evidence="5">
    <location>
        <begin position="562"/>
        <end position="719"/>
    </location>
</feature>
<dbReference type="GO" id="GO:0043531">
    <property type="term" value="F:ADP binding"/>
    <property type="evidence" value="ECO:0007669"/>
    <property type="project" value="InterPro"/>
</dbReference>
<evidence type="ECO:0000259" key="4">
    <source>
        <dbReference type="Pfam" id="PF00931"/>
    </source>
</evidence>
<evidence type="ECO:0000256" key="1">
    <source>
        <dbReference type="ARBA" id="ARBA00022737"/>
    </source>
</evidence>
<protein>
    <submittedName>
        <fullName evidence="6">Uncharacterized protein</fullName>
    </submittedName>
</protein>
<dbReference type="EnsemblPlants" id="TraesCS5B02G417700.1">
    <property type="protein sequence ID" value="TraesCS5B02G417700.1"/>
    <property type="gene ID" value="TraesCS5B02G417700"/>
</dbReference>
<keyword evidence="1" id="KW-0677">Repeat</keyword>
<keyword evidence="7" id="KW-1185">Reference proteome</keyword>
<feature type="region of interest" description="Disordered" evidence="3">
    <location>
        <begin position="1011"/>
        <end position="1032"/>
    </location>
</feature>
<dbReference type="Gramene" id="TraesJUL5B03G02991700.1">
    <property type="protein sequence ID" value="TraesJUL5B03G02991700.1"/>
    <property type="gene ID" value="TraesJUL5B03G02991700"/>
</dbReference>
<dbReference type="SMR" id="A0A3B6LU31"/>
<dbReference type="Gramene" id="TraesNOR5B03G02998560.1">
    <property type="protein sequence ID" value="TraesNOR5B03G02998560.1"/>
    <property type="gene ID" value="TraesNOR5B03G02998560"/>
</dbReference>